<evidence type="ECO:0000313" key="2">
    <source>
        <dbReference type="EMBL" id="MBO0132469.1"/>
    </source>
</evidence>
<dbReference type="RefSeq" id="WP_207134839.1">
    <property type="nucleotide sequence ID" value="NZ_JAFLNA010000009.1"/>
</dbReference>
<keyword evidence="3" id="KW-1185">Reference proteome</keyword>
<comment type="caution">
    <text evidence="2">The sequence shown here is derived from an EMBL/GenBank/DDBJ whole genome shotgun (WGS) entry which is preliminary data.</text>
</comment>
<feature type="signal peptide" evidence="1">
    <location>
        <begin position="1"/>
        <end position="32"/>
    </location>
</feature>
<evidence type="ECO:0000256" key="1">
    <source>
        <dbReference type="SAM" id="SignalP"/>
    </source>
</evidence>
<dbReference type="SUPFAM" id="SSF158791">
    <property type="entry name" value="MgtE N-terminal domain-like"/>
    <property type="match status" value="1"/>
</dbReference>
<reference evidence="2 3" key="1">
    <citation type="submission" date="2021-03" db="EMBL/GenBank/DDBJ databases">
        <title>Whole genome sequence of Agrobacterium sp. strain Rnr.</title>
        <authorList>
            <person name="Mafakheri H."/>
            <person name="Taghavi S.M."/>
            <person name="Nemanja K."/>
            <person name="Osdaghi E."/>
        </authorList>
    </citation>
    <scope>NUCLEOTIDE SEQUENCE [LARGE SCALE GENOMIC DNA]</scope>
    <source>
        <strain evidence="2 3">Rnr</strain>
    </source>
</reference>
<sequence length="178" mass="19768">MMDHLKNKAFPNGLARFAAVASLLLLLPAASAESQQNVVSELSTQDEIQKFCTNIADAARDQRYLMQKQELEKLQADVNERISVLEDRKAEYEDWLARREHFLAQAKANLVDVYKTMKPDAAAPQLEKMHVEIAAAIIMQLPPRQSGLILSEMDAQKAATVAGIMSQATDKNTSKDPS</sequence>
<protein>
    <submittedName>
        <fullName evidence="2">MotE family protein</fullName>
    </submittedName>
</protein>
<accession>A0ABS3EKG6</accession>
<name>A0ABS3EKG6_9HYPH</name>
<evidence type="ECO:0000313" key="3">
    <source>
        <dbReference type="Proteomes" id="UP000664699"/>
    </source>
</evidence>
<dbReference type="EMBL" id="JAFLNA010000009">
    <property type="protein sequence ID" value="MBO0132469.1"/>
    <property type="molecule type" value="Genomic_DNA"/>
</dbReference>
<proteinExistence type="predicted"/>
<gene>
    <name evidence="2" type="ORF">JZX89_17180</name>
</gene>
<dbReference type="Gene3D" id="1.10.220.30">
    <property type="match status" value="1"/>
</dbReference>
<feature type="chain" id="PRO_5046975909" evidence="1">
    <location>
        <begin position="33"/>
        <end position="178"/>
    </location>
</feature>
<organism evidence="2 3">
    <name type="scientific">Agrobacterium burrii</name>
    <dbReference type="NCBI Taxonomy" id="2815339"/>
    <lineage>
        <taxon>Bacteria</taxon>
        <taxon>Pseudomonadati</taxon>
        <taxon>Pseudomonadota</taxon>
        <taxon>Alphaproteobacteria</taxon>
        <taxon>Hyphomicrobiales</taxon>
        <taxon>Rhizobiaceae</taxon>
        <taxon>Rhizobium/Agrobacterium group</taxon>
        <taxon>Agrobacterium</taxon>
        <taxon>Agrobacterium tumefaciens complex</taxon>
    </lineage>
</organism>
<dbReference type="Proteomes" id="UP000664699">
    <property type="component" value="Unassembled WGS sequence"/>
</dbReference>
<keyword evidence="1" id="KW-0732">Signal</keyword>